<evidence type="ECO:0000313" key="1">
    <source>
        <dbReference type="EMBL" id="OMO70287.1"/>
    </source>
</evidence>
<dbReference type="EMBL" id="AWWV01011824">
    <property type="protein sequence ID" value="OMO70287.1"/>
    <property type="molecule type" value="Genomic_DNA"/>
</dbReference>
<dbReference type="Pfam" id="PF04398">
    <property type="entry name" value="DUF538"/>
    <property type="match status" value="1"/>
</dbReference>
<dbReference type="Gramene" id="OMO70287">
    <property type="protein sequence ID" value="OMO70287"/>
    <property type="gene ID" value="CCACVL1_19019"/>
</dbReference>
<dbReference type="PANTHER" id="PTHR31676">
    <property type="entry name" value="T31J12.3 PROTEIN-RELATED"/>
    <property type="match status" value="1"/>
</dbReference>
<evidence type="ECO:0008006" key="3">
    <source>
        <dbReference type="Google" id="ProtNLM"/>
    </source>
</evidence>
<accession>A0A1R3HIW2</accession>
<protein>
    <recommendedName>
        <fullName evidence="3">DUF538 domain-containing protein</fullName>
    </recommendedName>
</protein>
<keyword evidence="2" id="KW-1185">Reference proteome</keyword>
<dbReference type="OMA" id="HRENAEM"/>
<dbReference type="InterPro" id="IPR007493">
    <property type="entry name" value="DUF538"/>
</dbReference>
<comment type="caution">
    <text evidence="1">The sequence shown here is derived from an EMBL/GenBank/DDBJ whole genome shotgun (WGS) entry which is preliminary data.</text>
</comment>
<evidence type="ECO:0000313" key="2">
    <source>
        <dbReference type="Proteomes" id="UP000188268"/>
    </source>
</evidence>
<dbReference type="GO" id="GO:0005634">
    <property type="term" value="C:nucleus"/>
    <property type="evidence" value="ECO:0007669"/>
    <property type="project" value="EnsemblPlants"/>
</dbReference>
<name>A0A1R3HIW2_COCAP</name>
<dbReference type="Gene3D" id="2.30.240.10">
    <property type="entry name" value="At5g01610-like"/>
    <property type="match status" value="1"/>
</dbReference>
<reference evidence="1 2" key="1">
    <citation type="submission" date="2013-09" db="EMBL/GenBank/DDBJ databases">
        <title>Corchorus capsularis genome sequencing.</title>
        <authorList>
            <person name="Alam M."/>
            <person name="Haque M.S."/>
            <person name="Islam M.S."/>
            <person name="Emdad E.M."/>
            <person name="Islam M.M."/>
            <person name="Ahmed B."/>
            <person name="Halim A."/>
            <person name="Hossen Q.M.M."/>
            <person name="Hossain M.Z."/>
            <person name="Ahmed R."/>
            <person name="Khan M.M."/>
            <person name="Islam R."/>
            <person name="Rashid M.M."/>
            <person name="Khan S.A."/>
            <person name="Rahman M.S."/>
            <person name="Alam M."/>
        </authorList>
    </citation>
    <scope>NUCLEOTIDE SEQUENCE [LARGE SCALE GENOMIC DNA]</scope>
    <source>
        <strain evidence="2">cv. CVL-1</strain>
        <tissue evidence="1">Whole seedling</tissue>
    </source>
</reference>
<gene>
    <name evidence="1" type="ORF">CCACVL1_19019</name>
</gene>
<dbReference type="SUPFAM" id="SSF141562">
    <property type="entry name" value="At5g01610-like"/>
    <property type="match status" value="1"/>
</dbReference>
<dbReference type="OrthoDB" id="1885001at2759"/>
<proteinExistence type="predicted"/>
<organism evidence="1 2">
    <name type="scientific">Corchorus capsularis</name>
    <name type="common">Jute</name>
    <dbReference type="NCBI Taxonomy" id="210143"/>
    <lineage>
        <taxon>Eukaryota</taxon>
        <taxon>Viridiplantae</taxon>
        <taxon>Streptophyta</taxon>
        <taxon>Embryophyta</taxon>
        <taxon>Tracheophyta</taxon>
        <taxon>Spermatophyta</taxon>
        <taxon>Magnoliopsida</taxon>
        <taxon>eudicotyledons</taxon>
        <taxon>Gunneridae</taxon>
        <taxon>Pentapetalae</taxon>
        <taxon>rosids</taxon>
        <taxon>malvids</taxon>
        <taxon>Malvales</taxon>
        <taxon>Malvaceae</taxon>
        <taxon>Grewioideae</taxon>
        <taxon>Apeibeae</taxon>
        <taxon>Corchorus</taxon>
    </lineage>
</organism>
<dbReference type="AlphaFoldDB" id="A0A1R3HIW2"/>
<dbReference type="InterPro" id="IPR036758">
    <property type="entry name" value="At5g01610-like"/>
</dbReference>
<sequence>MALQQIASHKEGAEIYQGEALCKQKVKEFLAEFRLPKGLIPVKSPIEVGLNRATGFVWLKQQKKSQYRFKAIGKTVSHETELTAFVEDRRMRELTGVKSKELLIWMTVSDIFVGEHNPSKITFLNNLTGLSRTFPVAAFEVEEEETK</sequence>
<dbReference type="Proteomes" id="UP000188268">
    <property type="component" value="Unassembled WGS sequence"/>
</dbReference>
<dbReference type="PANTHER" id="PTHR31676:SF7">
    <property type="entry name" value="DUF538 DOMAIN-CONTAINING PROTEIN"/>
    <property type="match status" value="1"/>
</dbReference>
<dbReference type="STRING" id="210143.A0A1R3HIW2"/>